<evidence type="ECO:0000313" key="3">
    <source>
        <dbReference type="Proteomes" id="UP000294933"/>
    </source>
</evidence>
<dbReference type="VEuPathDB" id="FungiDB:BD410DRAFT_834976"/>
<feature type="transmembrane region" description="Helical" evidence="1">
    <location>
        <begin position="21"/>
        <end position="44"/>
    </location>
</feature>
<dbReference type="EMBL" id="ML170157">
    <property type="protein sequence ID" value="TDL28971.1"/>
    <property type="molecule type" value="Genomic_DNA"/>
</dbReference>
<keyword evidence="3" id="KW-1185">Reference proteome</keyword>
<gene>
    <name evidence="2" type="ORF">BD410DRAFT_834976</name>
</gene>
<sequence length="136" mass="15139">MAVFSLQDIMKTKYKVADACEGAFAAISDVLATIAMCITLDSVLKYLLLYTFNRGIIVTSAQILMVALYLSAPQKFYWLNSRARLRSRLSGTFDFEENTNDSAFDKPTHHVPATDALHSELPTTVQLRSAGLNEEE</sequence>
<evidence type="ECO:0000256" key="1">
    <source>
        <dbReference type="SAM" id="Phobius"/>
    </source>
</evidence>
<dbReference type="AlphaFoldDB" id="A0A4Y7QNZ4"/>
<evidence type="ECO:0000313" key="2">
    <source>
        <dbReference type="EMBL" id="TDL28971.1"/>
    </source>
</evidence>
<proteinExistence type="predicted"/>
<protein>
    <submittedName>
        <fullName evidence="2">Uncharacterized protein</fullName>
    </submittedName>
</protein>
<organism evidence="2 3">
    <name type="scientific">Rickenella mellea</name>
    <dbReference type="NCBI Taxonomy" id="50990"/>
    <lineage>
        <taxon>Eukaryota</taxon>
        <taxon>Fungi</taxon>
        <taxon>Dikarya</taxon>
        <taxon>Basidiomycota</taxon>
        <taxon>Agaricomycotina</taxon>
        <taxon>Agaricomycetes</taxon>
        <taxon>Hymenochaetales</taxon>
        <taxon>Rickenellaceae</taxon>
        <taxon>Rickenella</taxon>
    </lineage>
</organism>
<dbReference type="Proteomes" id="UP000294933">
    <property type="component" value="Unassembled WGS sequence"/>
</dbReference>
<name>A0A4Y7QNZ4_9AGAM</name>
<keyword evidence="1" id="KW-1133">Transmembrane helix</keyword>
<keyword evidence="1" id="KW-0812">Transmembrane</keyword>
<accession>A0A4Y7QNZ4</accession>
<keyword evidence="1" id="KW-0472">Membrane</keyword>
<reference evidence="2 3" key="1">
    <citation type="submission" date="2018-06" db="EMBL/GenBank/DDBJ databases">
        <title>A transcriptomic atlas of mushroom development highlights an independent origin of complex multicellularity.</title>
        <authorList>
            <consortium name="DOE Joint Genome Institute"/>
            <person name="Krizsan K."/>
            <person name="Almasi E."/>
            <person name="Merenyi Z."/>
            <person name="Sahu N."/>
            <person name="Viragh M."/>
            <person name="Koszo T."/>
            <person name="Mondo S."/>
            <person name="Kiss B."/>
            <person name="Balint B."/>
            <person name="Kues U."/>
            <person name="Barry K."/>
            <person name="Hegedus J.C."/>
            <person name="Henrissat B."/>
            <person name="Johnson J."/>
            <person name="Lipzen A."/>
            <person name="Ohm R."/>
            <person name="Nagy I."/>
            <person name="Pangilinan J."/>
            <person name="Yan J."/>
            <person name="Xiong Y."/>
            <person name="Grigoriev I.V."/>
            <person name="Hibbett D.S."/>
            <person name="Nagy L.G."/>
        </authorList>
    </citation>
    <scope>NUCLEOTIDE SEQUENCE [LARGE SCALE GENOMIC DNA]</scope>
    <source>
        <strain evidence="2 3">SZMC22713</strain>
    </source>
</reference>
<feature type="transmembrane region" description="Helical" evidence="1">
    <location>
        <begin position="56"/>
        <end position="78"/>
    </location>
</feature>